<dbReference type="PANTHER" id="PTHR34818">
    <property type="entry name" value="PROTEIN BLI-3"/>
    <property type="match status" value="1"/>
</dbReference>
<dbReference type="RefSeq" id="WP_246546995.1">
    <property type="nucleotide sequence ID" value="NZ_BSFM01000011.1"/>
</dbReference>
<dbReference type="Pfam" id="PF16242">
    <property type="entry name" value="Pyrid_ox_like"/>
    <property type="match status" value="1"/>
</dbReference>
<comment type="caution">
    <text evidence="2">The sequence shown here is derived from an EMBL/GenBank/DDBJ whole genome shotgun (WGS) entry which is preliminary data.</text>
</comment>
<reference evidence="2" key="2">
    <citation type="submission" date="2023-01" db="EMBL/GenBank/DDBJ databases">
        <authorList>
            <person name="Sun Q."/>
            <person name="Evtushenko L."/>
        </authorList>
    </citation>
    <scope>NUCLEOTIDE SEQUENCE</scope>
    <source>
        <strain evidence="2">VKM B-2789</strain>
    </source>
</reference>
<dbReference type="PANTHER" id="PTHR34818:SF1">
    <property type="entry name" value="PROTEIN BLI-3"/>
    <property type="match status" value="1"/>
</dbReference>
<dbReference type="AlphaFoldDB" id="A0A9W6JUL8"/>
<feature type="domain" description="General stress protein FMN-binding split barrel" evidence="1">
    <location>
        <begin position="23"/>
        <end position="170"/>
    </location>
</feature>
<dbReference type="InterPro" id="IPR052917">
    <property type="entry name" value="Stress-Dev_Protein"/>
</dbReference>
<evidence type="ECO:0000313" key="2">
    <source>
        <dbReference type="EMBL" id="GLK84061.1"/>
    </source>
</evidence>
<organism evidence="2 3">
    <name type="scientific">Ancylobacter defluvii</name>
    <dbReference type="NCBI Taxonomy" id="1282440"/>
    <lineage>
        <taxon>Bacteria</taxon>
        <taxon>Pseudomonadati</taxon>
        <taxon>Pseudomonadota</taxon>
        <taxon>Alphaproteobacteria</taxon>
        <taxon>Hyphomicrobiales</taxon>
        <taxon>Xanthobacteraceae</taxon>
        <taxon>Ancylobacter</taxon>
    </lineage>
</organism>
<evidence type="ECO:0000313" key="3">
    <source>
        <dbReference type="Proteomes" id="UP001143330"/>
    </source>
</evidence>
<dbReference type="SUPFAM" id="SSF50475">
    <property type="entry name" value="FMN-binding split barrel"/>
    <property type="match status" value="1"/>
</dbReference>
<protein>
    <submittedName>
        <fullName evidence="2">General stress protein</fullName>
    </submittedName>
</protein>
<dbReference type="Proteomes" id="UP001143330">
    <property type="component" value="Unassembled WGS sequence"/>
</dbReference>
<keyword evidence="3" id="KW-1185">Reference proteome</keyword>
<reference evidence="2" key="1">
    <citation type="journal article" date="2014" name="Int. J. Syst. Evol. Microbiol.">
        <title>Complete genome sequence of Corynebacterium casei LMG S-19264T (=DSM 44701T), isolated from a smear-ripened cheese.</title>
        <authorList>
            <consortium name="US DOE Joint Genome Institute (JGI-PGF)"/>
            <person name="Walter F."/>
            <person name="Albersmeier A."/>
            <person name="Kalinowski J."/>
            <person name="Ruckert C."/>
        </authorList>
    </citation>
    <scope>NUCLEOTIDE SEQUENCE</scope>
    <source>
        <strain evidence="2">VKM B-2789</strain>
    </source>
</reference>
<name>A0A9W6JUL8_9HYPH</name>
<dbReference type="EMBL" id="BSFM01000011">
    <property type="protein sequence ID" value="GLK84061.1"/>
    <property type="molecule type" value="Genomic_DNA"/>
</dbReference>
<dbReference type="InterPro" id="IPR038725">
    <property type="entry name" value="YdaG_split_barrel_FMN-bd"/>
</dbReference>
<accession>A0A9W6JUL8</accession>
<dbReference type="Gene3D" id="2.30.110.10">
    <property type="entry name" value="Electron Transport, Fmn-binding Protein, Chain A"/>
    <property type="match status" value="1"/>
</dbReference>
<proteinExistence type="predicted"/>
<gene>
    <name evidence="2" type="ORF">GCM10017653_21310</name>
</gene>
<dbReference type="InterPro" id="IPR012349">
    <property type="entry name" value="Split_barrel_FMN-bd"/>
</dbReference>
<sequence length="180" mass="20144">MIAAAQTSKGAFAMDRTLRTTTEAIDHVWKMMDDIRTCMLVTKHGLALRGRPMHAMPSREEGCIWFLSDRRGHKEEELERDPQGALIFAHPGRNDYLSVSGETEVSVDRAKIDELWNDAARAFWPEGKADPNICVLRFLPEDAEYWDGPSSSVLIALKMATARMTGETPDLGESRKVPLG</sequence>
<evidence type="ECO:0000259" key="1">
    <source>
        <dbReference type="Pfam" id="PF16242"/>
    </source>
</evidence>